<name>A0ABW2VS50_9ACTN</name>
<comment type="caution">
    <text evidence="8">The sequence shown here is derived from an EMBL/GenBank/DDBJ whole genome shotgun (WGS) entry which is preliminary data.</text>
</comment>
<accession>A0ABW2VS50</accession>
<dbReference type="PANTHER" id="PTHR33217:SF8">
    <property type="entry name" value="MUTATOR FAMILY TRANSPOSASE"/>
    <property type="match status" value="1"/>
</dbReference>
<evidence type="ECO:0000256" key="2">
    <source>
        <dbReference type="ARBA" id="ARBA00010961"/>
    </source>
</evidence>
<dbReference type="NCBIfam" id="NF033543">
    <property type="entry name" value="transpos_IS256"/>
    <property type="match status" value="1"/>
</dbReference>
<evidence type="ECO:0000313" key="9">
    <source>
        <dbReference type="Proteomes" id="UP001596957"/>
    </source>
</evidence>
<dbReference type="RefSeq" id="WP_381253504.1">
    <property type="nucleotide sequence ID" value="NZ_JBHTBI010000010.1"/>
</dbReference>
<dbReference type="Proteomes" id="UP001596957">
    <property type="component" value="Unassembled WGS sequence"/>
</dbReference>
<evidence type="ECO:0000256" key="5">
    <source>
        <dbReference type="ARBA" id="ARBA00023172"/>
    </source>
</evidence>
<keyword evidence="5 6" id="KW-0233">DNA recombination</keyword>
<comment type="similarity">
    <text evidence="2 6">Belongs to the transposase mutator family.</text>
</comment>
<feature type="region of interest" description="Disordered" evidence="7">
    <location>
        <begin position="77"/>
        <end position="97"/>
    </location>
</feature>
<evidence type="ECO:0000256" key="1">
    <source>
        <dbReference type="ARBA" id="ARBA00002190"/>
    </source>
</evidence>
<dbReference type="InterPro" id="IPR001207">
    <property type="entry name" value="Transposase_mutator"/>
</dbReference>
<comment type="function">
    <text evidence="1 6">Required for the transposition of the insertion element.</text>
</comment>
<keyword evidence="6" id="KW-0814">Transposable element</keyword>
<dbReference type="EMBL" id="JBHTEC010000001">
    <property type="protein sequence ID" value="MFD0286452.1"/>
    <property type="molecule type" value="Genomic_DNA"/>
</dbReference>
<dbReference type="PANTHER" id="PTHR33217">
    <property type="entry name" value="TRANSPOSASE FOR INSERTION SEQUENCE ELEMENT IS1081"/>
    <property type="match status" value="1"/>
</dbReference>
<evidence type="ECO:0000256" key="6">
    <source>
        <dbReference type="RuleBase" id="RU365089"/>
    </source>
</evidence>
<reference evidence="9" key="1">
    <citation type="journal article" date="2019" name="Int. J. Syst. Evol. Microbiol.">
        <title>The Global Catalogue of Microorganisms (GCM) 10K type strain sequencing project: providing services to taxonomists for standard genome sequencing and annotation.</title>
        <authorList>
            <consortium name="The Broad Institute Genomics Platform"/>
            <consortium name="The Broad Institute Genome Sequencing Center for Infectious Disease"/>
            <person name="Wu L."/>
            <person name="Ma J."/>
        </authorList>
    </citation>
    <scope>NUCLEOTIDE SEQUENCE [LARGE SCALE GENOMIC DNA]</scope>
    <source>
        <strain evidence="9">CGMCC 4.7198</strain>
    </source>
</reference>
<proteinExistence type="inferred from homology"/>
<evidence type="ECO:0000256" key="3">
    <source>
        <dbReference type="ARBA" id="ARBA00022578"/>
    </source>
</evidence>
<keyword evidence="4 6" id="KW-0238">DNA-binding</keyword>
<evidence type="ECO:0000256" key="7">
    <source>
        <dbReference type="SAM" id="MobiDB-lite"/>
    </source>
</evidence>
<keyword evidence="3 6" id="KW-0815">Transposition</keyword>
<sequence>MAIKDESPRESVANSVRTGAELARAAQLDRDLAEQLIERARREGVNLVGEGGLLSGLVKLVLEGALEAELTEHLGYEKGDKAGAGSGNSRNGTSKKRVLTDVGPVDIEVPRDRAGSFVPQVVPKHSRRIQGFDAAILSLYAKGLTTGEIQAHLAEIYDVEVSRDLISRATDKVAGELDAWRNRPLDRTYAVIMIDAIVIKIRDGAVANRPVYVAIGINLQGERDVLGMWVGSGGEGAKAWMTWLAELKNRGVQDVLIACCDGLKGLPDSIQNIWPLADVQLCVVHMVRHSLKYASTKHWSLIAKELRYVYTAPTADAAEARFADFEDTWGTKYPALIATWRRSWEHFVMFLRFPPEIRKIVYTTNMIESLNARFRQATRRRGHFPDEQSALKVLYLVIRDKQPNRPHITGQTRDWKAAINTLAGYYGDRITDY</sequence>
<dbReference type="Pfam" id="PF00872">
    <property type="entry name" value="Transposase_mut"/>
    <property type="match status" value="1"/>
</dbReference>
<evidence type="ECO:0000256" key="4">
    <source>
        <dbReference type="ARBA" id="ARBA00023125"/>
    </source>
</evidence>
<evidence type="ECO:0000313" key="8">
    <source>
        <dbReference type="EMBL" id="MFD0286452.1"/>
    </source>
</evidence>
<keyword evidence="9" id="KW-1185">Reference proteome</keyword>
<organism evidence="8 9">
    <name type="scientific">Streptomyces lutosisoli</name>
    <dbReference type="NCBI Taxonomy" id="2665721"/>
    <lineage>
        <taxon>Bacteria</taxon>
        <taxon>Bacillati</taxon>
        <taxon>Actinomycetota</taxon>
        <taxon>Actinomycetes</taxon>
        <taxon>Kitasatosporales</taxon>
        <taxon>Streptomycetaceae</taxon>
        <taxon>Streptomyces</taxon>
    </lineage>
</organism>
<protein>
    <recommendedName>
        <fullName evidence="6">Mutator family transposase</fullName>
    </recommendedName>
</protein>
<gene>
    <name evidence="8" type="ORF">ACFQZP_33160</name>
</gene>